<sequence length="368" mass="41870">MNMIRKGLLRTFSQVDETGRILKRELIGDAVQISLKYGAYYLSQSQAVKAELMRSMLDSSNHFLLYFSNTHAKKKSDEFYNHSYSKFKNIFVLFPATGFIISGLYNVFFPFFYSIPDTLELNNLSLSSIIISSFGEFYLFYKNLGDIQNFSEYNILKGITKRISLAYNVIANKITIDPIQDAIVNENILAITGVCLPIFTSLMCYISGFGIFDTIGSVLNGVLQIYLGYMLSVDNIKVLAGQSLDPKNTEIIMKLIEKNKKVKSVDEIKTEILGFDAMKISTTIKYNSQAIGEEIMNELKDEIDSMCKTPEDKDTINKIIKIAVEETLLQTSQSIKIMEILIYEKFPHVTDVDLEISKNKVIEDKRFN</sequence>
<feature type="domain" description="Cation efflux protein transmembrane" evidence="7">
    <location>
        <begin position="27"/>
        <end position="239"/>
    </location>
</feature>
<feature type="transmembrane region" description="Helical" evidence="6">
    <location>
        <begin position="90"/>
        <end position="112"/>
    </location>
</feature>
<keyword evidence="5 6" id="KW-0472">Membrane</keyword>
<feature type="transmembrane region" description="Helical" evidence="6">
    <location>
        <begin position="124"/>
        <end position="141"/>
    </location>
</feature>
<dbReference type="GO" id="GO:0008324">
    <property type="term" value="F:monoatomic cation transmembrane transporter activity"/>
    <property type="evidence" value="ECO:0007669"/>
    <property type="project" value="InterPro"/>
</dbReference>
<name>A0A1R2CWJ7_9CILI</name>
<evidence type="ECO:0000313" key="8">
    <source>
        <dbReference type="EMBL" id="OMJ93360.1"/>
    </source>
</evidence>
<comment type="subcellular location">
    <subcellularLocation>
        <location evidence="1">Membrane</location>
        <topology evidence="1">Multi-pass membrane protein</topology>
    </subcellularLocation>
</comment>
<evidence type="ECO:0000256" key="5">
    <source>
        <dbReference type="ARBA" id="ARBA00023136"/>
    </source>
</evidence>
<reference evidence="8 9" key="1">
    <citation type="submission" date="2016-11" db="EMBL/GenBank/DDBJ databases">
        <title>The macronuclear genome of Stentor coeruleus: a giant cell with tiny introns.</title>
        <authorList>
            <person name="Slabodnick M."/>
            <person name="Ruby J.G."/>
            <person name="Reiff S.B."/>
            <person name="Swart E.C."/>
            <person name="Gosai S."/>
            <person name="Prabakaran S."/>
            <person name="Witkowska E."/>
            <person name="Larue G.E."/>
            <person name="Fisher S."/>
            <person name="Freeman R.M."/>
            <person name="Gunawardena J."/>
            <person name="Chu W."/>
            <person name="Stover N.A."/>
            <person name="Gregory B.D."/>
            <person name="Nowacki M."/>
            <person name="Derisi J."/>
            <person name="Roy S.W."/>
            <person name="Marshall W.F."/>
            <person name="Sood P."/>
        </authorList>
    </citation>
    <scope>NUCLEOTIDE SEQUENCE [LARGE SCALE GENOMIC DNA]</scope>
    <source>
        <strain evidence="8">WM001</strain>
    </source>
</reference>
<dbReference type="InterPro" id="IPR058533">
    <property type="entry name" value="Cation_efflux_TM"/>
</dbReference>
<comment type="caution">
    <text evidence="8">The sequence shown here is derived from an EMBL/GenBank/DDBJ whole genome shotgun (WGS) entry which is preliminary data.</text>
</comment>
<evidence type="ECO:0000259" key="7">
    <source>
        <dbReference type="Pfam" id="PF01545"/>
    </source>
</evidence>
<evidence type="ECO:0000256" key="4">
    <source>
        <dbReference type="ARBA" id="ARBA00022989"/>
    </source>
</evidence>
<gene>
    <name evidence="8" type="ORF">SteCoe_3716</name>
</gene>
<organism evidence="8 9">
    <name type="scientific">Stentor coeruleus</name>
    <dbReference type="NCBI Taxonomy" id="5963"/>
    <lineage>
        <taxon>Eukaryota</taxon>
        <taxon>Sar</taxon>
        <taxon>Alveolata</taxon>
        <taxon>Ciliophora</taxon>
        <taxon>Postciliodesmatophora</taxon>
        <taxon>Heterotrichea</taxon>
        <taxon>Heterotrichida</taxon>
        <taxon>Stentoridae</taxon>
        <taxon>Stentor</taxon>
    </lineage>
</organism>
<dbReference type="Proteomes" id="UP000187209">
    <property type="component" value="Unassembled WGS sequence"/>
</dbReference>
<proteinExistence type="predicted"/>
<protein>
    <recommendedName>
        <fullName evidence="7">Cation efflux protein transmembrane domain-containing protein</fullName>
    </recommendedName>
</protein>
<evidence type="ECO:0000256" key="2">
    <source>
        <dbReference type="ARBA" id="ARBA00022448"/>
    </source>
</evidence>
<evidence type="ECO:0000256" key="1">
    <source>
        <dbReference type="ARBA" id="ARBA00004141"/>
    </source>
</evidence>
<accession>A0A1R2CWJ7</accession>
<keyword evidence="9" id="KW-1185">Reference proteome</keyword>
<keyword evidence="3 6" id="KW-0812">Transmembrane</keyword>
<dbReference type="Pfam" id="PF01545">
    <property type="entry name" value="Cation_efflux"/>
    <property type="match status" value="1"/>
</dbReference>
<dbReference type="PANTHER" id="PTHR13414">
    <property type="entry name" value="HUEL-CATION TRANSPORTER"/>
    <property type="match status" value="1"/>
</dbReference>
<dbReference type="InterPro" id="IPR040177">
    <property type="entry name" value="SLC30A9"/>
</dbReference>
<dbReference type="GO" id="GO:0005783">
    <property type="term" value="C:endoplasmic reticulum"/>
    <property type="evidence" value="ECO:0007669"/>
    <property type="project" value="TreeGrafter"/>
</dbReference>
<dbReference type="OrthoDB" id="435980at2759"/>
<dbReference type="SUPFAM" id="SSF161111">
    <property type="entry name" value="Cation efflux protein transmembrane domain-like"/>
    <property type="match status" value="1"/>
</dbReference>
<dbReference type="PANTHER" id="PTHR13414:SF9">
    <property type="entry name" value="PROTON-COUPLED ZINC ANTIPORTER SLC30A9, MITOCHONDRIAL"/>
    <property type="match status" value="1"/>
</dbReference>
<dbReference type="GO" id="GO:0006882">
    <property type="term" value="P:intracellular zinc ion homeostasis"/>
    <property type="evidence" value="ECO:0007669"/>
    <property type="project" value="TreeGrafter"/>
</dbReference>
<dbReference type="EMBL" id="MPUH01000044">
    <property type="protein sequence ID" value="OMJ93360.1"/>
    <property type="molecule type" value="Genomic_DNA"/>
</dbReference>
<keyword evidence="2" id="KW-0813">Transport</keyword>
<dbReference type="GO" id="GO:0006829">
    <property type="term" value="P:zinc ion transport"/>
    <property type="evidence" value="ECO:0007669"/>
    <property type="project" value="InterPro"/>
</dbReference>
<dbReference type="AlphaFoldDB" id="A0A1R2CWJ7"/>
<dbReference type="GO" id="GO:0016020">
    <property type="term" value="C:membrane"/>
    <property type="evidence" value="ECO:0007669"/>
    <property type="project" value="UniProtKB-SubCell"/>
</dbReference>
<dbReference type="Gene3D" id="1.20.1510.10">
    <property type="entry name" value="Cation efflux protein transmembrane domain"/>
    <property type="match status" value="1"/>
</dbReference>
<keyword evidence="4 6" id="KW-1133">Transmembrane helix</keyword>
<evidence type="ECO:0000313" key="9">
    <source>
        <dbReference type="Proteomes" id="UP000187209"/>
    </source>
</evidence>
<evidence type="ECO:0000256" key="3">
    <source>
        <dbReference type="ARBA" id="ARBA00022692"/>
    </source>
</evidence>
<dbReference type="InterPro" id="IPR027469">
    <property type="entry name" value="Cation_efflux_TMD_sf"/>
</dbReference>
<evidence type="ECO:0000256" key="6">
    <source>
        <dbReference type="SAM" id="Phobius"/>
    </source>
</evidence>